<dbReference type="InterPro" id="IPR000719">
    <property type="entry name" value="Prot_kinase_dom"/>
</dbReference>
<comment type="catalytic activity">
    <reaction evidence="13">
        <text>L-threonyl-[protein] + ATP = O-phospho-L-threonyl-[protein] + ADP + H(+)</text>
        <dbReference type="Rhea" id="RHEA:46608"/>
        <dbReference type="Rhea" id="RHEA-COMP:11060"/>
        <dbReference type="Rhea" id="RHEA-COMP:11605"/>
        <dbReference type="ChEBI" id="CHEBI:15378"/>
        <dbReference type="ChEBI" id="CHEBI:30013"/>
        <dbReference type="ChEBI" id="CHEBI:30616"/>
        <dbReference type="ChEBI" id="CHEBI:61977"/>
        <dbReference type="ChEBI" id="CHEBI:456216"/>
        <dbReference type="EC" id="2.7.11.1"/>
    </reaction>
</comment>
<evidence type="ECO:0000313" key="21">
    <source>
        <dbReference type="WBParaSite" id="EVEC_0001116701-mRNA-1"/>
    </source>
</evidence>
<comment type="cofactor">
    <cofactor evidence="2">
        <name>Mg(2+)</name>
        <dbReference type="ChEBI" id="CHEBI:18420"/>
    </cofactor>
</comment>
<dbReference type="PANTHER" id="PTHR24346">
    <property type="entry name" value="MAP/MICROTUBULE AFFINITY-REGULATING KINASE"/>
    <property type="match status" value="1"/>
</dbReference>
<keyword evidence="7" id="KW-0479">Metal-binding</keyword>
<keyword evidence="12" id="KW-0464">Manganese</keyword>
<organism evidence="21">
    <name type="scientific">Enterobius vermicularis</name>
    <name type="common">Human pinworm</name>
    <dbReference type="NCBI Taxonomy" id="51028"/>
    <lineage>
        <taxon>Eukaryota</taxon>
        <taxon>Metazoa</taxon>
        <taxon>Ecdysozoa</taxon>
        <taxon>Nematoda</taxon>
        <taxon>Chromadorea</taxon>
        <taxon>Rhabditida</taxon>
        <taxon>Spirurina</taxon>
        <taxon>Oxyuridomorpha</taxon>
        <taxon>Oxyuroidea</taxon>
        <taxon>Oxyuridae</taxon>
        <taxon>Enterobius</taxon>
    </lineage>
</organism>
<proteinExistence type="inferred from homology"/>
<dbReference type="InterPro" id="IPR011009">
    <property type="entry name" value="Kinase-like_dom_sf"/>
</dbReference>
<dbReference type="InterPro" id="IPR008271">
    <property type="entry name" value="Ser/Thr_kinase_AS"/>
</dbReference>
<gene>
    <name evidence="19" type="ORF">EVEC_LOCUS10492</name>
</gene>
<reference evidence="19 20" key="2">
    <citation type="submission" date="2018-10" db="EMBL/GenBank/DDBJ databases">
        <authorList>
            <consortium name="Pathogen Informatics"/>
        </authorList>
    </citation>
    <scope>NUCLEOTIDE SEQUENCE [LARGE SCALE GENOMIC DNA]</scope>
</reference>
<dbReference type="STRING" id="51028.A0A0N4VJZ6"/>
<dbReference type="GO" id="GO:0035556">
    <property type="term" value="P:intracellular signal transduction"/>
    <property type="evidence" value="ECO:0007669"/>
    <property type="project" value="TreeGrafter"/>
</dbReference>
<dbReference type="GO" id="GO:0004674">
    <property type="term" value="F:protein serine/threonine kinase activity"/>
    <property type="evidence" value="ECO:0007669"/>
    <property type="project" value="UniProtKB-KW"/>
</dbReference>
<keyword evidence="5 16" id="KW-0723">Serine/threonine-protein kinase</keyword>
<keyword evidence="8 15" id="KW-0547">Nucleotide-binding</keyword>
<evidence type="ECO:0000259" key="18">
    <source>
        <dbReference type="PROSITE" id="PS50011"/>
    </source>
</evidence>
<dbReference type="GO" id="GO:0005524">
    <property type="term" value="F:ATP binding"/>
    <property type="evidence" value="ECO:0007669"/>
    <property type="project" value="UniProtKB-UniRule"/>
</dbReference>
<keyword evidence="20" id="KW-1185">Reference proteome</keyword>
<evidence type="ECO:0000256" key="9">
    <source>
        <dbReference type="ARBA" id="ARBA00022777"/>
    </source>
</evidence>
<keyword evidence="6" id="KW-0808">Transferase</keyword>
<evidence type="ECO:0000313" key="19">
    <source>
        <dbReference type="EMBL" id="VDD95741.1"/>
    </source>
</evidence>
<evidence type="ECO:0000256" key="7">
    <source>
        <dbReference type="ARBA" id="ARBA00022723"/>
    </source>
</evidence>
<comment type="cofactor">
    <cofactor evidence="1">
        <name>Mn(2+)</name>
        <dbReference type="ChEBI" id="CHEBI:29035"/>
    </cofactor>
</comment>
<evidence type="ECO:0000256" key="13">
    <source>
        <dbReference type="ARBA" id="ARBA00047899"/>
    </source>
</evidence>
<dbReference type="FunFam" id="1.10.510.10:FF:000571">
    <property type="entry name" value="Maternal embryonic leucine zipper kinase"/>
    <property type="match status" value="1"/>
</dbReference>
<reference evidence="21" key="1">
    <citation type="submission" date="2017-02" db="UniProtKB">
        <authorList>
            <consortium name="WormBaseParasite"/>
        </authorList>
    </citation>
    <scope>IDENTIFICATION</scope>
</reference>
<dbReference type="PROSITE" id="PS00108">
    <property type="entry name" value="PROTEIN_KINASE_ST"/>
    <property type="match status" value="1"/>
</dbReference>
<dbReference type="EMBL" id="UXUI01010896">
    <property type="protein sequence ID" value="VDD95741.1"/>
    <property type="molecule type" value="Genomic_DNA"/>
</dbReference>
<dbReference type="Gene3D" id="1.10.510.10">
    <property type="entry name" value="Transferase(Phosphotransferase) domain 1"/>
    <property type="match status" value="1"/>
</dbReference>
<evidence type="ECO:0000256" key="2">
    <source>
        <dbReference type="ARBA" id="ARBA00001946"/>
    </source>
</evidence>
<dbReference type="Gene3D" id="3.30.200.20">
    <property type="entry name" value="Phosphorylase Kinase, domain 1"/>
    <property type="match status" value="1"/>
</dbReference>
<dbReference type="SUPFAM" id="SSF56112">
    <property type="entry name" value="Protein kinase-like (PK-like)"/>
    <property type="match status" value="1"/>
</dbReference>
<evidence type="ECO:0000256" key="6">
    <source>
        <dbReference type="ARBA" id="ARBA00022679"/>
    </source>
</evidence>
<dbReference type="EC" id="2.7.11.1" evidence="4"/>
<evidence type="ECO:0000256" key="11">
    <source>
        <dbReference type="ARBA" id="ARBA00022842"/>
    </source>
</evidence>
<comment type="similarity">
    <text evidence="3">Belongs to the protein kinase superfamily. CAMK Ser/Thr protein kinase family. LKB1 subfamily.</text>
</comment>
<sequence>MFNHRRNNEVFTEKKPKIVNGYLFGDTIGEGSYSKVKEVLEVTTLVRRAVKIIKAARLRKIPNGRANVEQELRILHKVHHRNVISLRDVFRNGRKQKLYMVMEYAACSLQQMLDGSKEKKLPIFQAHFFFTQLIDGLSYLHSQGVIHKDIKPGNLLVSLDGTLKISDFGVAELLDRYSKDDWCKIAQGTPKFQPPEIICWYGIFRGRKVDIWASGVTLYNLVSGEYPFEGDVIMRLFDNIANQPLKMPQSVSVSKALESLLTAMLEKDPDKRLDMDGIRKSTCSSTGGGEVSVENYSEPSSSKTHRLAASDGSFPTKRNDESLSGLTETKRNRSMYFLCFPN</sequence>
<evidence type="ECO:0000256" key="8">
    <source>
        <dbReference type="ARBA" id="ARBA00022741"/>
    </source>
</evidence>
<evidence type="ECO:0000256" key="14">
    <source>
        <dbReference type="ARBA" id="ARBA00048679"/>
    </source>
</evidence>
<evidence type="ECO:0000256" key="3">
    <source>
        <dbReference type="ARBA" id="ARBA00009985"/>
    </source>
</evidence>
<evidence type="ECO:0000256" key="10">
    <source>
        <dbReference type="ARBA" id="ARBA00022840"/>
    </source>
</evidence>
<evidence type="ECO:0000256" key="15">
    <source>
        <dbReference type="PROSITE-ProRule" id="PRU10141"/>
    </source>
</evidence>
<dbReference type="SMART" id="SM00220">
    <property type="entry name" value="S_TKc"/>
    <property type="match status" value="1"/>
</dbReference>
<evidence type="ECO:0000256" key="5">
    <source>
        <dbReference type="ARBA" id="ARBA00022527"/>
    </source>
</evidence>
<comment type="catalytic activity">
    <reaction evidence="14">
        <text>L-seryl-[protein] + ATP = O-phospho-L-seryl-[protein] + ADP + H(+)</text>
        <dbReference type="Rhea" id="RHEA:17989"/>
        <dbReference type="Rhea" id="RHEA-COMP:9863"/>
        <dbReference type="Rhea" id="RHEA-COMP:11604"/>
        <dbReference type="ChEBI" id="CHEBI:15378"/>
        <dbReference type="ChEBI" id="CHEBI:29999"/>
        <dbReference type="ChEBI" id="CHEBI:30616"/>
        <dbReference type="ChEBI" id="CHEBI:83421"/>
        <dbReference type="ChEBI" id="CHEBI:456216"/>
        <dbReference type="EC" id="2.7.11.1"/>
    </reaction>
</comment>
<name>A0A0N4VJZ6_ENTVE</name>
<dbReference type="WBParaSite" id="EVEC_0001116701-mRNA-1">
    <property type="protein sequence ID" value="EVEC_0001116701-mRNA-1"/>
    <property type="gene ID" value="EVEC_0001116701"/>
</dbReference>
<evidence type="ECO:0000256" key="17">
    <source>
        <dbReference type="SAM" id="MobiDB-lite"/>
    </source>
</evidence>
<dbReference type="OrthoDB" id="68483at2759"/>
<dbReference type="Proteomes" id="UP000274131">
    <property type="component" value="Unassembled WGS sequence"/>
</dbReference>
<feature type="domain" description="Protein kinase" evidence="18">
    <location>
        <begin position="22"/>
        <end position="293"/>
    </location>
</feature>
<feature type="region of interest" description="Disordered" evidence="17">
    <location>
        <begin position="275"/>
        <end position="327"/>
    </location>
</feature>
<dbReference type="GO" id="GO:0005737">
    <property type="term" value="C:cytoplasm"/>
    <property type="evidence" value="ECO:0007669"/>
    <property type="project" value="TreeGrafter"/>
</dbReference>
<keyword evidence="9" id="KW-0418">Kinase</keyword>
<dbReference type="AlphaFoldDB" id="A0A0N4VJZ6"/>
<keyword evidence="10 15" id="KW-0067">ATP-binding</keyword>
<dbReference type="GO" id="GO:0046872">
    <property type="term" value="F:metal ion binding"/>
    <property type="evidence" value="ECO:0007669"/>
    <property type="project" value="UniProtKB-KW"/>
</dbReference>
<dbReference type="Pfam" id="PF00069">
    <property type="entry name" value="Pkinase"/>
    <property type="match status" value="1"/>
</dbReference>
<dbReference type="PANTHER" id="PTHR24346:SF94">
    <property type="entry name" value="NON-SPECIFIC SERINE_THREONINE PROTEIN KINASE"/>
    <property type="match status" value="1"/>
</dbReference>
<feature type="binding site" evidence="15">
    <location>
        <position position="51"/>
    </location>
    <ligand>
        <name>ATP</name>
        <dbReference type="ChEBI" id="CHEBI:30616"/>
    </ligand>
</feature>
<evidence type="ECO:0000256" key="4">
    <source>
        <dbReference type="ARBA" id="ARBA00012513"/>
    </source>
</evidence>
<dbReference type="InterPro" id="IPR017441">
    <property type="entry name" value="Protein_kinase_ATP_BS"/>
</dbReference>
<evidence type="ECO:0000256" key="16">
    <source>
        <dbReference type="RuleBase" id="RU000304"/>
    </source>
</evidence>
<keyword evidence="11" id="KW-0460">Magnesium</keyword>
<dbReference type="PROSITE" id="PS00107">
    <property type="entry name" value="PROTEIN_KINASE_ATP"/>
    <property type="match status" value="1"/>
</dbReference>
<protein>
    <recommendedName>
        <fullName evidence="4">non-specific serine/threonine protein kinase</fullName>
        <ecNumber evidence="4">2.7.11.1</ecNumber>
    </recommendedName>
</protein>
<dbReference type="PROSITE" id="PS50011">
    <property type="entry name" value="PROTEIN_KINASE_DOM"/>
    <property type="match status" value="1"/>
</dbReference>
<accession>A0A0N4VJZ6</accession>
<evidence type="ECO:0000256" key="12">
    <source>
        <dbReference type="ARBA" id="ARBA00023211"/>
    </source>
</evidence>
<evidence type="ECO:0000313" key="20">
    <source>
        <dbReference type="Proteomes" id="UP000274131"/>
    </source>
</evidence>
<evidence type="ECO:0000256" key="1">
    <source>
        <dbReference type="ARBA" id="ARBA00001936"/>
    </source>
</evidence>